<dbReference type="PANTHER" id="PTHR42791">
    <property type="entry name" value="GNAT FAMILY ACETYLTRANSFERASE"/>
    <property type="match status" value="1"/>
</dbReference>
<dbReference type="PROSITE" id="PS51186">
    <property type="entry name" value="GNAT"/>
    <property type="match status" value="1"/>
</dbReference>
<dbReference type="GO" id="GO:0016747">
    <property type="term" value="F:acyltransferase activity, transferring groups other than amino-acyl groups"/>
    <property type="evidence" value="ECO:0007669"/>
    <property type="project" value="InterPro"/>
</dbReference>
<protein>
    <recommendedName>
        <fullName evidence="1">N-acetyltransferase domain-containing protein</fullName>
    </recommendedName>
</protein>
<dbReference type="OrthoDB" id="4738875at2759"/>
<evidence type="ECO:0000313" key="3">
    <source>
        <dbReference type="Proteomes" id="UP000298030"/>
    </source>
</evidence>
<reference evidence="2 3" key="1">
    <citation type="journal article" date="2019" name="Nat. Ecol. Evol.">
        <title>Megaphylogeny resolves global patterns of mushroom evolution.</title>
        <authorList>
            <person name="Varga T."/>
            <person name="Krizsan K."/>
            <person name="Foldi C."/>
            <person name="Dima B."/>
            <person name="Sanchez-Garcia M."/>
            <person name="Sanchez-Ramirez S."/>
            <person name="Szollosi G.J."/>
            <person name="Szarkandi J.G."/>
            <person name="Papp V."/>
            <person name="Albert L."/>
            <person name="Andreopoulos W."/>
            <person name="Angelini C."/>
            <person name="Antonin V."/>
            <person name="Barry K.W."/>
            <person name="Bougher N.L."/>
            <person name="Buchanan P."/>
            <person name="Buyck B."/>
            <person name="Bense V."/>
            <person name="Catcheside P."/>
            <person name="Chovatia M."/>
            <person name="Cooper J."/>
            <person name="Damon W."/>
            <person name="Desjardin D."/>
            <person name="Finy P."/>
            <person name="Geml J."/>
            <person name="Haridas S."/>
            <person name="Hughes K."/>
            <person name="Justo A."/>
            <person name="Karasinski D."/>
            <person name="Kautmanova I."/>
            <person name="Kiss B."/>
            <person name="Kocsube S."/>
            <person name="Kotiranta H."/>
            <person name="LaButti K.M."/>
            <person name="Lechner B.E."/>
            <person name="Liimatainen K."/>
            <person name="Lipzen A."/>
            <person name="Lukacs Z."/>
            <person name="Mihaltcheva S."/>
            <person name="Morgado L.N."/>
            <person name="Niskanen T."/>
            <person name="Noordeloos M.E."/>
            <person name="Ohm R.A."/>
            <person name="Ortiz-Santana B."/>
            <person name="Ovrebo C."/>
            <person name="Racz N."/>
            <person name="Riley R."/>
            <person name="Savchenko A."/>
            <person name="Shiryaev A."/>
            <person name="Soop K."/>
            <person name="Spirin V."/>
            <person name="Szebenyi C."/>
            <person name="Tomsovsky M."/>
            <person name="Tulloss R.E."/>
            <person name="Uehling J."/>
            <person name="Grigoriev I.V."/>
            <person name="Vagvolgyi C."/>
            <person name="Papp T."/>
            <person name="Martin F.M."/>
            <person name="Miettinen O."/>
            <person name="Hibbett D.S."/>
            <person name="Nagy L.G."/>
        </authorList>
    </citation>
    <scope>NUCLEOTIDE SEQUENCE [LARGE SCALE GENOMIC DNA]</scope>
    <source>
        <strain evidence="2 3">FP101781</strain>
    </source>
</reference>
<sequence length="230" mass="24894">MDGAAVAVKEEKLEVEVKRVENLTEEQILKVTDMLVKAFAGDPFGAILVGGNTSLSPIQLRATVAAANIGGTIHVATLPSSEAGEEDKIVGVAVWFAPGQSLNSTVEQRSAGWDAFMDVVDDETRRWWLEYFIPLMSITTTTVFGEGVVLRAWDLHLIGVLPEYQGRGAAGALMAYASTLAKETGAPMVLETQKEENVTIYSKLGFKVQGETLVESRVGKSRFWLLGKGF</sequence>
<dbReference type="SUPFAM" id="SSF55729">
    <property type="entry name" value="Acyl-CoA N-acyltransferases (Nat)"/>
    <property type="match status" value="1"/>
</dbReference>
<dbReference type="Gene3D" id="3.40.630.30">
    <property type="match status" value="1"/>
</dbReference>
<proteinExistence type="predicted"/>
<gene>
    <name evidence="2" type="ORF">FA13DRAFT_1693701</name>
</gene>
<evidence type="ECO:0000313" key="2">
    <source>
        <dbReference type="EMBL" id="TEB24451.1"/>
    </source>
</evidence>
<feature type="domain" description="N-acetyltransferase" evidence="1">
    <location>
        <begin position="92"/>
        <end position="230"/>
    </location>
</feature>
<dbReference type="CDD" id="cd04301">
    <property type="entry name" value="NAT_SF"/>
    <property type="match status" value="1"/>
</dbReference>
<dbReference type="AlphaFoldDB" id="A0A4Y7SRW6"/>
<keyword evidence="3" id="KW-1185">Reference proteome</keyword>
<comment type="caution">
    <text evidence="2">The sequence shown here is derived from an EMBL/GenBank/DDBJ whole genome shotgun (WGS) entry which is preliminary data.</text>
</comment>
<accession>A0A4Y7SRW6</accession>
<dbReference type="STRING" id="71717.A0A4Y7SRW6"/>
<name>A0A4Y7SRW6_COPMI</name>
<dbReference type="InterPro" id="IPR016181">
    <property type="entry name" value="Acyl_CoA_acyltransferase"/>
</dbReference>
<dbReference type="InterPro" id="IPR052523">
    <property type="entry name" value="Trichothecene_AcTrans"/>
</dbReference>
<organism evidence="2 3">
    <name type="scientific">Coprinellus micaceus</name>
    <name type="common">Glistening ink-cap mushroom</name>
    <name type="synonym">Coprinus micaceus</name>
    <dbReference type="NCBI Taxonomy" id="71717"/>
    <lineage>
        <taxon>Eukaryota</taxon>
        <taxon>Fungi</taxon>
        <taxon>Dikarya</taxon>
        <taxon>Basidiomycota</taxon>
        <taxon>Agaricomycotina</taxon>
        <taxon>Agaricomycetes</taxon>
        <taxon>Agaricomycetidae</taxon>
        <taxon>Agaricales</taxon>
        <taxon>Agaricineae</taxon>
        <taxon>Psathyrellaceae</taxon>
        <taxon>Coprinellus</taxon>
    </lineage>
</organism>
<evidence type="ECO:0000259" key="1">
    <source>
        <dbReference type="PROSITE" id="PS51186"/>
    </source>
</evidence>
<dbReference type="InterPro" id="IPR000182">
    <property type="entry name" value="GNAT_dom"/>
</dbReference>
<dbReference type="Proteomes" id="UP000298030">
    <property type="component" value="Unassembled WGS sequence"/>
</dbReference>
<dbReference type="PANTHER" id="PTHR42791:SF1">
    <property type="entry name" value="N-ACETYLTRANSFERASE DOMAIN-CONTAINING PROTEIN"/>
    <property type="match status" value="1"/>
</dbReference>
<dbReference type="Pfam" id="PF13508">
    <property type="entry name" value="Acetyltransf_7"/>
    <property type="match status" value="1"/>
</dbReference>
<dbReference type="EMBL" id="QPFP01000066">
    <property type="protein sequence ID" value="TEB24451.1"/>
    <property type="molecule type" value="Genomic_DNA"/>
</dbReference>